<evidence type="ECO:0000313" key="3">
    <source>
        <dbReference type="Proteomes" id="UP000315133"/>
    </source>
</evidence>
<dbReference type="AlphaFoldDB" id="A0A543KK14"/>
<proteinExistence type="predicted"/>
<keyword evidence="1" id="KW-0812">Transmembrane</keyword>
<evidence type="ECO:0000256" key="1">
    <source>
        <dbReference type="SAM" id="Phobius"/>
    </source>
</evidence>
<dbReference type="EMBL" id="VFPU01000001">
    <property type="protein sequence ID" value="TQM95407.1"/>
    <property type="molecule type" value="Genomic_DNA"/>
</dbReference>
<name>A0A543KK14_9MICO</name>
<dbReference type="RefSeq" id="WP_141817170.1">
    <property type="nucleotide sequence ID" value="NZ_BAAAIL010000003.1"/>
</dbReference>
<feature type="transmembrane region" description="Helical" evidence="1">
    <location>
        <begin position="45"/>
        <end position="66"/>
    </location>
</feature>
<dbReference type="Proteomes" id="UP000315133">
    <property type="component" value="Unassembled WGS sequence"/>
</dbReference>
<comment type="caution">
    <text evidence="2">The sequence shown here is derived from an EMBL/GenBank/DDBJ whole genome shotgun (WGS) entry which is preliminary data.</text>
</comment>
<sequence length="264" mass="27361">MSELDGPVPDRLRRALDVASTGVAPSDGLAETTWMRGRRVRRRRATIGGLGGTVAAGSTALAWALLGPVGMLAAPSTGDDVVPAATSSAPAPAPAVDDGSGPALVETVPDASSDDDVPVAASAETQRVWAQLRSACLEARGYTVVVTGSTLSATQRGAQAGEYSRDTGTCDVELMMRLPPVEIAIVDGEVAPPAAEALRDVYDGYVATADCVRAQGLPVDEAPPAEEFVDRFAREWMPSWHPWTAAAAQGHYELVRAACPVGGR</sequence>
<accession>A0A543KK14</accession>
<keyword evidence="3" id="KW-1185">Reference proteome</keyword>
<organism evidence="2 3">
    <name type="scientific">Ornithinimicrobium humiphilum</name>
    <dbReference type="NCBI Taxonomy" id="125288"/>
    <lineage>
        <taxon>Bacteria</taxon>
        <taxon>Bacillati</taxon>
        <taxon>Actinomycetota</taxon>
        <taxon>Actinomycetes</taxon>
        <taxon>Micrococcales</taxon>
        <taxon>Ornithinimicrobiaceae</taxon>
        <taxon>Ornithinimicrobium</taxon>
    </lineage>
</organism>
<gene>
    <name evidence="2" type="ORF">FB476_0248</name>
</gene>
<dbReference type="OrthoDB" id="4861106at2"/>
<keyword evidence="1" id="KW-0472">Membrane</keyword>
<protein>
    <submittedName>
        <fullName evidence="2">Uncharacterized protein</fullName>
    </submittedName>
</protein>
<evidence type="ECO:0000313" key="2">
    <source>
        <dbReference type="EMBL" id="TQM95407.1"/>
    </source>
</evidence>
<reference evidence="2 3" key="1">
    <citation type="submission" date="2019-06" db="EMBL/GenBank/DDBJ databases">
        <title>Sequencing the genomes of 1000 actinobacteria strains.</title>
        <authorList>
            <person name="Klenk H.-P."/>
        </authorList>
    </citation>
    <scope>NUCLEOTIDE SEQUENCE [LARGE SCALE GENOMIC DNA]</scope>
    <source>
        <strain evidence="2 3">DSM 12362</strain>
    </source>
</reference>
<keyword evidence="1" id="KW-1133">Transmembrane helix</keyword>